<dbReference type="Pfam" id="PF00276">
    <property type="entry name" value="Ribosomal_L23"/>
    <property type="match status" value="1"/>
</dbReference>
<comment type="caution">
    <text evidence="6">The sequence shown here is derived from an EMBL/GenBank/DDBJ whole genome shotgun (WGS) entry which is preliminary data.</text>
</comment>
<feature type="compositionally biased region" description="Polar residues" evidence="5">
    <location>
        <begin position="35"/>
        <end position="46"/>
    </location>
</feature>
<organism evidence="6 7">
    <name type="scientific">Hermanssonia centrifuga</name>
    <dbReference type="NCBI Taxonomy" id="98765"/>
    <lineage>
        <taxon>Eukaryota</taxon>
        <taxon>Fungi</taxon>
        <taxon>Dikarya</taxon>
        <taxon>Basidiomycota</taxon>
        <taxon>Agaricomycotina</taxon>
        <taxon>Agaricomycetes</taxon>
        <taxon>Polyporales</taxon>
        <taxon>Meruliaceae</taxon>
        <taxon>Hermanssonia</taxon>
    </lineage>
</organism>
<proteinExistence type="inferred from homology"/>
<evidence type="ECO:0000313" key="6">
    <source>
        <dbReference type="EMBL" id="THG93931.1"/>
    </source>
</evidence>
<reference evidence="6 7" key="1">
    <citation type="submission" date="2019-02" db="EMBL/GenBank/DDBJ databases">
        <title>Genome sequencing of the rare red list fungi Phlebia centrifuga.</title>
        <authorList>
            <person name="Buettner E."/>
            <person name="Kellner H."/>
        </authorList>
    </citation>
    <scope>NUCLEOTIDE SEQUENCE [LARGE SCALE GENOMIC DNA]</scope>
    <source>
        <strain evidence="6 7">DSM 108282</strain>
    </source>
</reference>
<evidence type="ECO:0000313" key="7">
    <source>
        <dbReference type="Proteomes" id="UP000309038"/>
    </source>
</evidence>
<name>A0A4S4K7U7_9APHY</name>
<evidence type="ECO:0000256" key="1">
    <source>
        <dbReference type="ARBA" id="ARBA00006700"/>
    </source>
</evidence>
<dbReference type="PANTHER" id="PTHR12059:SF5">
    <property type="entry name" value="LARGE RIBOSOMAL SUBUNIT PROTEIN UL23M"/>
    <property type="match status" value="1"/>
</dbReference>
<dbReference type="GO" id="GO:0032543">
    <property type="term" value="P:mitochondrial translation"/>
    <property type="evidence" value="ECO:0007669"/>
    <property type="project" value="TreeGrafter"/>
</dbReference>
<evidence type="ECO:0000256" key="5">
    <source>
        <dbReference type="SAM" id="MobiDB-lite"/>
    </source>
</evidence>
<keyword evidence="7" id="KW-1185">Reference proteome</keyword>
<sequence length="298" mass="33902">MQATLRRLYSSIPDAAAVARTRSTPRAVRLRRLQKNPNLKSDQSDATPEGLTPSEFARYQRQLAKGDLMNEDGSEATESEWLERLNSRRTRVRGVRKVSVSGGAVEPSVVAQKIYLPNIIFKLVRNFTPPGEPYNPYEATFRIAQSVTKTDIRSYLHSVYGVQTTYIRTDNYLAPTRRDGTTDPVRTYKRAVVGLVEPFYYPLAVEDMTEAERKKREEYLETTFEVQSTDQTRKLIMLRISRAGSSGWRWRTGATAQRGNILRIIAERRAAREDLIDDVKGEMVAARGRGERVLESPV</sequence>
<dbReference type="InterPro" id="IPR012678">
    <property type="entry name" value="Ribosomal_uL23/eL15/eS24_sf"/>
</dbReference>
<accession>A0A4S4K7U7</accession>
<comment type="similarity">
    <text evidence="1">Belongs to the universal ribosomal protein uL23 family.</text>
</comment>
<dbReference type="PANTHER" id="PTHR12059">
    <property type="entry name" value="RIBOSOMAL PROTEIN L23-RELATED"/>
    <property type="match status" value="1"/>
</dbReference>
<evidence type="ECO:0000256" key="4">
    <source>
        <dbReference type="ARBA" id="ARBA00039977"/>
    </source>
</evidence>
<feature type="region of interest" description="Disordered" evidence="5">
    <location>
        <begin position="33"/>
        <end position="53"/>
    </location>
</feature>
<dbReference type="InterPro" id="IPR012677">
    <property type="entry name" value="Nucleotide-bd_a/b_plait_sf"/>
</dbReference>
<keyword evidence="3" id="KW-0687">Ribonucleoprotein</keyword>
<protein>
    <recommendedName>
        <fullName evidence="4">Large ribosomal subunit protein uL23m</fullName>
    </recommendedName>
</protein>
<dbReference type="Proteomes" id="UP000309038">
    <property type="component" value="Unassembled WGS sequence"/>
</dbReference>
<dbReference type="AlphaFoldDB" id="A0A4S4K7U7"/>
<dbReference type="InterPro" id="IPR013025">
    <property type="entry name" value="Ribosomal_uL23-like"/>
</dbReference>
<dbReference type="GO" id="GO:0003735">
    <property type="term" value="F:structural constituent of ribosome"/>
    <property type="evidence" value="ECO:0007669"/>
    <property type="project" value="InterPro"/>
</dbReference>
<dbReference type="EMBL" id="SGPJ01000536">
    <property type="protein sequence ID" value="THG93931.1"/>
    <property type="molecule type" value="Genomic_DNA"/>
</dbReference>
<gene>
    <name evidence="6" type="ORF">EW026_g7426</name>
</gene>
<evidence type="ECO:0000256" key="3">
    <source>
        <dbReference type="ARBA" id="ARBA00023274"/>
    </source>
</evidence>
<dbReference type="GO" id="GO:0005762">
    <property type="term" value="C:mitochondrial large ribosomal subunit"/>
    <property type="evidence" value="ECO:0007669"/>
    <property type="project" value="TreeGrafter"/>
</dbReference>
<keyword evidence="2" id="KW-0689">Ribosomal protein</keyword>
<dbReference type="SUPFAM" id="SSF54189">
    <property type="entry name" value="Ribosomal proteins S24e, L23 and L15e"/>
    <property type="match status" value="1"/>
</dbReference>
<evidence type="ECO:0000256" key="2">
    <source>
        <dbReference type="ARBA" id="ARBA00022980"/>
    </source>
</evidence>
<dbReference type="Gene3D" id="3.30.70.330">
    <property type="match status" value="1"/>
</dbReference>